<dbReference type="InterPro" id="IPR036291">
    <property type="entry name" value="NAD(P)-bd_dom_sf"/>
</dbReference>
<accession>A0ABR1I754</accession>
<feature type="domain" description="NAD-dependent epimerase/dehydratase" evidence="3">
    <location>
        <begin position="19"/>
        <end position="262"/>
    </location>
</feature>
<keyword evidence="5" id="KW-1185">Reference proteome</keyword>
<evidence type="ECO:0000256" key="1">
    <source>
        <dbReference type="ARBA" id="ARBA00007637"/>
    </source>
</evidence>
<dbReference type="Gene3D" id="3.90.25.10">
    <property type="entry name" value="UDP-galactose 4-epimerase, domain 1"/>
    <property type="match status" value="1"/>
</dbReference>
<dbReference type="Gene3D" id="3.40.50.720">
    <property type="entry name" value="NAD(P)-binding Rossmann-like Domain"/>
    <property type="match status" value="1"/>
</dbReference>
<evidence type="ECO:0000313" key="5">
    <source>
        <dbReference type="Proteomes" id="UP001498421"/>
    </source>
</evidence>
<proteinExistence type="inferred from homology"/>
<dbReference type="Pfam" id="PF01370">
    <property type="entry name" value="Epimerase"/>
    <property type="match status" value="1"/>
</dbReference>
<evidence type="ECO:0000313" key="4">
    <source>
        <dbReference type="EMBL" id="KAK7429156.1"/>
    </source>
</evidence>
<dbReference type="SUPFAM" id="SSF51735">
    <property type="entry name" value="NAD(P)-binding Rossmann-fold domains"/>
    <property type="match status" value="1"/>
</dbReference>
<reference evidence="4 5" key="1">
    <citation type="journal article" date="2025" name="Microbiol. Resour. Announc.">
        <title>Draft genome sequences for Neonectria magnoliae and Neonectria punicea, canker pathogens of Liriodendron tulipifera and Acer saccharum in West Virginia.</title>
        <authorList>
            <person name="Petronek H.M."/>
            <person name="Kasson M.T."/>
            <person name="Metheny A.M."/>
            <person name="Stauder C.M."/>
            <person name="Lovett B."/>
            <person name="Lynch S.C."/>
            <person name="Garnas J.R."/>
            <person name="Kasson L.R."/>
            <person name="Stajich J.E."/>
        </authorList>
    </citation>
    <scope>NUCLEOTIDE SEQUENCE [LARGE SCALE GENOMIC DNA]</scope>
    <source>
        <strain evidence="4 5">NRRL 64651</strain>
    </source>
</reference>
<name>A0ABR1I754_9HYPO</name>
<comment type="similarity">
    <text evidence="1">Belongs to the NAD(P)-dependent epimerase/dehydratase family.</text>
</comment>
<evidence type="ECO:0000259" key="3">
    <source>
        <dbReference type="Pfam" id="PF01370"/>
    </source>
</evidence>
<dbReference type="PANTHER" id="PTHR43574">
    <property type="entry name" value="EPIMERASE-RELATED"/>
    <property type="match status" value="1"/>
</dbReference>
<comment type="caution">
    <text evidence="4">The sequence shown here is derived from an EMBL/GenBank/DDBJ whole genome shotgun (WGS) entry which is preliminary data.</text>
</comment>
<organism evidence="4 5">
    <name type="scientific">Neonectria magnoliae</name>
    <dbReference type="NCBI Taxonomy" id="2732573"/>
    <lineage>
        <taxon>Eukaryota</taxon>
        <taxon>Fungi</taxon>
        <taxon>Dikarya</taxon>
        <taxon>Ascomycota</taxon>
        <taxon>Pezizomycotina</taxon>
        <taxon>Sordariomycetes</taxon>
        <taxon>Hypocreomycetidae</taxon>
        <taxon>Hypocreales</taxon>
        <taxon>Nectriaceae</taxon>
        <taxon>Neonectria</taxon>
    </lineage>
</organism>
<dbReference type="Proteomes" id="UP001498421">
    <property type="component" value="Unassembled WGS sequence"/>
</dbReference>
<keyword evidence="2" id="KW-0520">NAD</keyword>
<sequence>MILTPPLETDEWAVPRRQILVTGGAGFIGSHLVEHLLAEGGWQVTVIDNFDDFYPPEIKRSNLAAHRFNPDFKLYELDIRQRDGLQKVFAENSFTAIVHLAARAGVRPSLEKPAEYVETNVGGTLSLLECAQEFGVKQFVFGSSSSVYGLNAKVPFSENDDIVKPISPYAASKAACELMCHTYSHLYDIRCVCLRFFTVYGSRQRPDLAIHKFAKLIHSGKSIPVFGDGTTRRDYTYVDDIIQGVRAAIDFEGPKYETFNLGESQTIELCELIELLEESLGRKAIIDWREGQAGDVPVTFADITKARQLLGYYPQTKIEEGIPKFVEWFLHQHTLGRK</sequence>
<dbReference type="EMBL" id="JAZAVK010000032">
    <property type="protein sequence ID" value="KAK7429156.1"/>
    <property type="molecule type" value="Genomic_DNA"/>
</dbReference>
<evidence type="ECO:0000256" key="2">
    <source>
        <dbReference type="ARBA" id="ARBA00023027"/>
    </source>
</evidence>
<dbReference type="InterPro" id="IPR001509">
    <property type="entry name" value="Epimerase_deHydtase"/>
</dbReference>
<gene>
    <name evidence="4" type="ORF">QQZ08_004371</name>
</gene>
<protein>
    <recommendedName>
        <fullName evidence="3">NAD-dependent epimerase/dehydratase domain-containing protein</fullName>
    </recommendedName>
</protein>
<dbReference type="PRINTS" id="PR01713">
    <property type="entry name" value="NUCEPIMERASE"/>
</dbReference>